<sequence length="426" mass="47524">MHERRFFKTALLAGCLLVTLPLLLVQLAFQGKASVFPNDPDPLALPTPHINLQPASENPLQQKSLRSLRLTAEDITAIANFLLMKKELAGRIETRIKEKHLEFRAAIKLPTQQKNIYLNIALIADDDTPHAIIRRLDIGHLVIPEPLVYVLMKAVRLFPSIKHYDDLATRIVQGVHIGSDQVSITLHWNNSTTGQAQELESDLANRDRLLSYHNRLAELIAQSGKKRFISLGSLMQPLFQLAKARTETAAASLGDPVEENRALILVLTAYANGWSLLTDNGTLPAPEPLPRLGTLLNRRVDTAQHFMLSATLAMSGNRTLSDMIGFAKEINDIHSGSGFSFTDLAADRAGTLFGKMATRSPKDALTTQNKISQTREETIYMPRILDLPEHLSSYAFQTRFHSVESAEFQEIKQLIEDRVNACPLYK</sequence>
<keyword evidence="2" id="KW-1185">Reference proteome</keyword>
<dbReference type="InParanoid" id="A0A5Q0BM01"/>
<dbReference type="Proteomes" id="UP000325755">
    <property type="component" value="Chromosome"/>
</dbReference>
<name>A0A5Q0BM01_9GAMM</name>
<dbReference type="KEGG" id="mmob:F6R98_20935"/>
<evidence type="ECO:0000313" key="1">
    <source>
        <dbReference type="EMBL" id="QFY44790.1"/>
    </source>
</evidence>
<dbReference type="RefSeq" id="WP_153250755.1">
    <property type="nucleotide sequence ID" value="NZ_CP044205.1"/>
</dbReference>
<dbReference type="EMBL" id="CP044205">
    <property type="protein sequence ID" value="QFY44790.1"/>
    <property type="molecule type" value="Genomic_DNA"/>
</dbReference>
<dbReference type="OrthoDB" id="9997at2"/>
<evidence type="ECO:0000313" key="2">
    <source>
        <dbReference type="Proteomes" id="UP000325755"/>
    </source>
</evidence>
<reference evidence="1 2" key="1">
    <citation type="submission" date="2019-09" db="EMBL/GenBank/DDBJ databases">
        <title>Ecophysiology of the spiral-shaped methanotroph Methylospira mobilis as revealed by the complete genome sequence.</title>
        <authorList>
            <person name="Oshkin I.Y."/>
            <person name="Dedysh S.N."/>
            <person name="Miroshnikov K."/>
            <person name="Danilova O.V."/>
            <person name="Hakobyan A."/>
            <person name="Liesack W."/>
        </authorList>
    </citation>
    <scope>NUCLEOTIDE SEQUENCE [LARGE SCALE GENOMIC DNA]</scope>
    <source>
        <strain evidence="1 2">Shm1</strain>
    </source>
</reference>
<dbReference type="AlphaFoldDB" id="A0A5Q0BM01"/>
<accession>A0A5Q0BM01</accession>
<organism evidence="1 2">
    <name type="scientific">Candidatus Methylospira mobilis</name>
    <dbReference type="NCBI Taxonomy" id="1808979"/>
    <lineage>
        <taxon>Bacteria</taxon>
        <taxon>Pseudomonadati</taxon>
        <taxon>Pseudomonadota</taxon>
        <taxon>Gammaproteobacteria</taxon>
        <taxon>Methylococcales</taxon>
        <taxon>Methylococcaceae</taxon>
        <taxon>Candidatus Methylospira</taxon>
    </lineage>
</organism>
<gene>
    <name evidence="1" type="ORF">F6R98_20935</name>
</gene>
<protein>
    <submittedName>
        <fullName evidence="1">Uncharacterized protein</fullName>
    </submittedName>
</protein>
<proteinExistence type="predicted"/>